<name>A0A120EWA9_XANCT</name>
<reference evidence="1 2" key="1">
    <citation type="submission" date="2015-11" db="EMBL/GenBank/DDBJ databases">
        <title>Long Read and Single Molecule DNA Sequencing Simplifies Genome Assembly and TAL Effector Gene Analysis of Xanthomonas translucens.</title>
        <authorList>
            <person name="Peng Z."/>
            <person name="Hu Y."/>
            <person name="Xie J."/>
            <person name="Potnis N."/>
            <person name="Akhunova A."/>
            <person name="Jones J."/>
            <person name="Liu Z."/>
            <person name="White F."/>
            <person name="Liu S."/>
        </authorList>
    </citation>
    <scope>NUCLEOTIDE SEQUENCE [LARGE SCALE GENOMIC DNA]</scope>
    <source>
        <strain evidence="1 2">B1</strain>
    </source>
</reference>
<evidence type="ECO:0000313" key="1">
    <source>
        <dbReference type="EMBL" id="KWV12591.1"/>
    </source>
</evidence>
<comment type="caution">
    <text evidence="1">The sequence shown here is derived from an EMBL/GenBank/DDBJ whole genome shotgun (WGS) entry which is preliminary data.</text>
</comment>
<dbReference type="EMBL" id="LNTA01000199">
    <property type="protein sequence ID" value="KWV12591.1"/>
    <property type="molecule type" value="Genomic_DNA"/>
</dbReference>
<dbReference type="NCBIfam" id="TIGR03299">
    <property type="entry name" value="LGT_TIGR03299"/>
    <property type="match status" value="1"/>
</dbReference>
<accession>A0A120EWA9</accession>
<gene>
    <name evidence="1" type="ORF">ATB53_05050</name>
</gene>
<dbReference type="InterPro" id="IPR017686">
    <property type="entry name" value="Phg/plasmid-like_prot"/>
</dbReference>
<organism evidence="1 2">
    <name type="scientific">Xanthomonas campestris pv. translucens</name>
    <dbReference type="NCBI Taxonomy" id="343"/>
    <lineage>
        <taxon>Bacteria</taxon>
        <taxon>Pseudomonadati</taxon>
        <taxon>Pseudomonadota</taxon>
        <taxon>Gammaproteobacteria</taxon>
        <taxon>Lysobacterales</taxon>
        <taxon>Lysobacteraceae</taxon>
        <taxon>Xanthomonas</taxon>
        <taxon>Xanthomonas translucens group</taxon>
    </lineage>
</organism>
<protein>
    <submittedName>
        <fullName evidence="1">Uncharacterized protein</fullName>
    </submittedName>
</protein>
<proteinExistence type="predicted"/>
<evidence type="ECO:0000313" key="2">
    <source>
        <dbReference type="Proteomes" id="UP000055854"/>
    </source>
</evidence>
<sequence>MIETMAYAGEIPWHGLGNRLAPRQPIDVWKRQAGMDWKIEEAEVRYVAASHNLGVIHAFPEQKVLYRSDTRLPLSVVSKRFQVVQPGQIPMTPLVISQLAAA</sequence>
<dbReference type="AlphaFoldDB" id="A0A120EWA9"/>
<dbReference type="Proteomes" id="UP000055854">
    <property type="component" value="Unassembled WGS sequence"/>
</dbReference>